<comment type="caution">
    <text evidence="1">The sequence shown here is derived from an EMBL/GenBank/DDBJ whole genome shotgun (WGS) entry which is preliminary data.</text>
</comment>
<dbReference type="EMBL" id="BARW01020530">
    <property type="protein sequence ID" value="GAI92687.1"/>
    <property type="molecule type" value="Genomic_DNA"/>
</dbReference>
<name>X1SI40_9ZZZZ</name>
<gene>
    <name evidence="1" type="ORF">S12H4_34664</name>
</gene>
<protein>
    <submittedName>
        <fullName evidence="1">Uncharacterized protein</fullName>
    </submittedName>
</protein>
<accession>X1SI40</accession>
<organism evidence="1">
    <name type="scientific">marine sediment metagenome</name>
    <dbReference type="NCBI Taxonomy" id="412755"/>
    <lineage>
        <taxon>unclassified sequences</taxon>
        <taxon>metagenomes</taxon>
        <taxon>ecological metagenomes</taxon>
    </lineage>
</organism>
<sequence>MVIEIRPGRGGFLRPFGCGWFIREFLLGHGPEGAPTIDPRRGAWQSDIFYHYKGALLRAYAEDAVAYENEERIRRKKPIYTPEEYEE</sequence>
<proteinExistence type="predicted"/>
<dbReference type="AlphaFoldDB" id="X1SI40"/>
<reference evidence="1" key="1">
    <citation type="journal article" date="2014" name="Front. Microbiol.">
        <title>High frequency of phylogenetically diverse reductive dehalogenase-homologous genes in deep subseafloor sedimentary metagenomes.</title>
        <authorList>
            <person name="Kawai M."/>
            <person name="Futagami T."/>
            <person name="Toyoda A."/>
            <person name="Takaki Y."/>
            <person name="Nishi S."/>
            <person name="Hori S."/>
            <person name="Arai W."/>
            <person name="Tsubouchi T."/>
            <person name="Morono Y."/>
            <person name="Uchiyama I."/>
            <person name="Ito T."/>
            <person name="Fujiyama A."/>
            <person name="Inagaki F."/>
            <person name="Takami H."/>
        </authorList>
    </citation>
    <scope>NUCLEOTIDE SEQUENCE</scope>
    <source>
        <strain evidence="1">Expedition CK06-06</strain>
    </source>
</reference>
<evidence type="ECO:0000313" key="1">
    <source>
        <dbReference type="EMBL" id="GAI92687.1"/>
    </source>
</evidence>